<dbReference type="EMBL" id="BAABJQ010000038">
    <property type="protein sequence ID" value="GAA5199551.1"/>
    <property type="molecule type" value="Genomic_DNA"/>
</dbReference>
<comment type="caution">
    <text evidence="3">The sequence shown here is derived from an EMBL/GenBank/DDBJ whole genome shotgun (WGS) entry which is preliminary data.</text>
</comment>
<organism evidence="3 4">
    <name type="scientific">Rugosimonospora acidiphila</name>
    <dbReference type="NCBI Taxonomy" id="556531"/>
    <lineage>
        <taxon>Bacteria</taxon>
        <taxon>Bacillati</taxon>
        <taxon>Actinomycetota</taxon>
        <taxon>Actinomycetes</taxon>
        <taxon>Micromonosporales</taxon>
        <taxon>Micromonosporaceae</taxon>
        <taxon>Rugosimonospora</taxon>
    </lineage>
</organism>
<protein>
    <recommendedName>
        <fullName evidence="2">DUF58 domain-containing protein</fullName>
    </recommendedName>
</protein>
<dbReference type="Proteomes" id="UP001501570">
    <property type="component" value="Unassembled WGS sequence"/>
</dbReference>
<keyword evidence="4" id="KW-1185">Reference proteome</keyword>
<feature type="transmembrane region" description="Helical" evidence="1">
    <location>
        <begin position="7"/>
        <end position="24"/>
    </location>
</feature>
<reference evidence="4" key="1">
    <citation type="journal article" date="2019" name="Int. J. Syst. Evol. Microbiol.">
        <title>The Global Catalogue of Microorganisms (GCM) 10K type strain sequencing project: providing services to taxonomists for standard genome sequencing and annotation.</title>
        <authorList>
            <consortium name="The Broad Institute Genomics Platform"/>
            <consortium name="The Broad Institute Genome Sequencing Center for Infectious Disease"/>
            <person name="Wu L."/>
            <person name="Ma J."/>
        </authorList>
    </citation>
    <scope>NUCLEOTIDE SEQUENCE [LARGE SCALE GENOMIC DNA]</scope>
    <source>
        <strain evidence="4">JCM 18304</strain>
    </source>
</reference>
<evidence type="ECO:0000256" key="1">
    <source>
        <dbReference type="SAM" id="Phobius"/>
    </source>
</evidence>
<evidence type="ECO:0000313" key="4">
    <source>
        <dbReference type="Proteomes" id="UP001501570"/>
    </source>
</evidence>
<gene>
    <name evidence="3" type="ORF">GCM10023322_75400</name>
</gene>
<evidence type="ECO:0000313" key="3">
    <source>
        <dbReference type="EMBL" id="GAA5199551.1"/>
    </source>
</evidence>
<feature type="domain" description="DUF58" evidence="2">
    <location>
        <begin position="190"/>
        <end position="319"/>
    </location>
</feature>
<dbReference type="InterPro" id="IPR002881">
    <property type="entry name" value="DUF58"/>
</dbReference>
<keyword evidence="1" id="KW-0472">Membrane</keyword>
<evidence type="ECO:0000259" key="2">
    <source>
        <dbReference type="Pfam" id="PF01882"/>
    </source>
</evidence>
<feature type="transmembrane region" description="Helical" evidence="1">
    <location>
        <begin position="30"/>
        <end position="49"/>
    </location>
</feature>
<dbReference type="Pfam" id="PF01882">
    <property type="entry name" value="DUF58"/>
    <property type="match status" value="1"/>
</dbReference>
<name>A0ABP9SP36_9ACTN</name>
<accession>A0ABP9SP36</accession>
<dbReference type="PANTHER" id="PTHR34351">
    <property type="entry name" value="SLR1927 PROTEIN-RELATED"/>
    <property type="match status" value="1"/>
</dbReference>
<dbReference type="PANTHER" id="PTHR34351:SF1">
    <property type="entry name" value="SLR1927 PROTEIN"/>
    <property type="match status" value="1"/>
</dbReference>
<keyword evidence="1" id="KW-0812">Transmembrane</keyword>
<dbReference type="RefSeq" id="WP_425571026.1">
    <property type="nucleotide sequence ID" value="NZ_BAABJQ010000038.1"/>
</dbReference>
<proteinExistence type="predicted"/>
<sequence>MKPTGRGLAVTGGGAVLIGAGFTFGYPELAVLGAVALLAAACALAYAAWRPRLSVTRTVEPDRVARGQPCTQTLVVHNGSRLVAATLIAQDRCGGATVAVPLIRLRPARDTTVSYPVPTARRGVVQVGPLSVTRRDPLGLLGARRTHGGTARVWVHPRSHPLAAVPAGIARSLDGRIDRVPHGNITFDALRQYVIGDELRRVHWRTTARIGELMVREYVDTSLPRLVVLLDDRAGAYPQPDDFEHACEAAASVLVAAVREDLAAELLLVGAASAPGTREHQAMGPAGARRVDVAPLLDRLAEAQLHPGDRLGAAIDRLRQYRLGDTLVYLTGSGSAEDLAPVGALHPRYPTIVAGVFGDPAAVPSTVEGVRVLAVPDAASFAAAWDGLERW</sequence>
<keyword evidence="1" id="KW-1133">Transmembrane helix</keyword>